<dbReference type="Pfam" id="PF03245">
    <property type="entry name" value="Phage_lysis"/>
    <property type="match status" value="1"/>
</dbReference>
<accession>A0A1I3K9R1</accession>
<dbReference type="STRING" id="425504.SAMN05216206_2759"/>
<dbReference type="Proteomes" id="UP000243606">
    <property type="component" value="Unassembled WGS sequence"/>
</dbReference>
<dbReference type="InterPro" id="IPR004929">
    <property type="entry name" value="I-spanin"/>
</dbReference>
<gene>
    <name evidence="1" type="ORF">SAMN05216206_2759</name>
</gene>
<name>A0A1I3K9R1_9PSED</name>
<dbReference type="AlphaFoldDB" id="A0A1I3K9R1"/>
<dbReference type="OrthoDB" id="6877134at2"/>
<organism evidence="1 2">
    <name type="scientific">Pseudomonas guineae</name>
    <dbReference type="NCBI Taxonomy" id="425504"/>
    <lineage>
        <taxon>Bacteria</taxon>
        <taxon>Pseudomonadati</taxon>
        <taxon>Pseudomonadota</taxon>
        <taxon>Gammaproteobacteria</taxon>
        <taxon>Pseudomonadales</taxon>
        <taxon>Pseudomonadaceae</taxon>
        <taxon>Pseudomonas</taxon>
    </lineage>
</organism>
<dbReference type="GO" id="GO:0044659">
    <property type="term" value="P:viral release from host cell by cytolysis"/>
    <property type="evidence" value="ECO:0007669"/>
    <property type="project" value="InterPro"/>
</dbReference>
<proteinExistence type="predicted"/>
<keyword evidence="2" id="KW-1185">Reference proteome</keyword>
<evidence type="ECO:0000313" key="1">
    <source>
        <dbReference type="EMBL" id="SFI69207.1"/>
    </source>
</evidence>
<sequence length="163" mass="17503">MRVLIAITAALSVLLVLALWRIDNVTSERDNAVTAADESAVKAESLRVTLRISRELITDYQAAEAEYQKETTDAQDEADRLRRCLADGTCGLRVNATCVRVDRPTAIAGEPDAGTAELTAAAGWDYSALQQGLKQHRAQIKGLQKALIGLHSKCKIIGVGSNG</sequence>
<protein>
    <submittedName>
        <fullName evidence="1">Prophage endopeptidase</fullName>
    </submittedName>
</protein>
<evidence type="ECO:0000313" key="2">
    <source>
        <dbReference type="Proteomes" id="UP000243606"/>
    </source>
</evidence>
<dbReference type="RefSeq" id="WP_090242832.1">
    <property type="nucleotide sequence ID" value="NZ_FOQL01000003.1"/>
</dbReference>
<dbReference type="EMBL" id="FOQL01000003">
    <property type="protein sequence ID" value="SFI69207.1"/>
    <property type="molecule type" value="Genomic_DNA"/>
</dbReference>
<reference evidence="2" key="1">
    <citation type="submission" date="2016-10" db="EMBL/GenBank/DDBJ databases">
        <authorList>
            <person name="Varghese N."/>
            <person name="Submissions S."/>
        </authorList>
    </citation>
    <scope>NUCLEOTIDE SEQUENCE [LARGE SCALE GENOMIC DNA]</scope>
    <source>
        <strain evidence="2">LMG 24016</strain>
    </source>
</reference>